<gene>
    <name evidence="2" type="ORF">SAMN04488069_101104</name>
</gene>
<dbReference type="OrthoDB" id="2112507at2"/>
<evidence type="ECO:0008006" key="4">
    <source>
        <dbReference type="Google" id="ProtNLM"/>
    </source>
</evidence>
<feature type="transmembrane region" description="Helical" evidence="1">
    <location>
        <begin position="84"/>
        <end position="106"/>
    </location>
</feature>
<dbReference type="AlphaFoldDB" id="A0A1H3B1Z5"/>
<evidence type="ECO:0000313" key="2">
    <source>
        <dbReference type="EMBL" id="SDX35079.1"/>
    </source>
</evidence>
<accession>A0A1H3B1Z5</accession>
<dbReference type="Proteomes" id="UP000199249">
    <property type="component" value="Unassembled WGS sequence"/>
</dbReference>
<reference evidence="3" key="1">
    <citation type="submission" date="2016-10" db="EMBL/GenBank/DDBJ databases">
        <authorList>
            <person name="Varghese N."/>
            <person name="Submissions S."/>
        </authorList>
    </citation>
    <scope>NUCLEOTIDE SEQUENCE [LARGE SCALE GENOMIC DNA]</scope>
    <source>
        <strain evidence="3">CGMCC 1.8975</strain>
    </source>
</reference>
<dbReference type="STRING" id="651662.SAMN04488069_101104"/>
<evidence type="ECO:0000256" key="1">
    <source>
        <dbReference type="SAM" id="Phobius"/>
    </source>
</evidence>
<keyword evidence="1" id="KW-0472">Membrane</keyword>
<proteinExistence type="predicted"/>
<dbReference type="RefSeq" id="WP_092736787.1">
    <property type="nucleotide sequence ID" value="NZ_FNOV01000001.1"/>
</dbReference>
<evidence type="ECO:0000313" key="3">
    <source>
        <dbReference type="Proteomes" id="UP000199249"/>
    </source>
</evidence>
<name>A0A1H3B1Z5_9BACT</name>
<organism evidence="2 3">
    <name type="scientific">Hymenobacter psychrophilus</name>
    <dbReference type="NCBI Taxonomy" id="651662"/>
    <lineage>
        <taxon>Bacteria</taxon>
        <taxon>Pseudomonadati</taxon>
        <taxon>Bacteroidota</taxon>
        <taxon>Cytophagia</taxon>
        <taxon>Cytophagales</taxon>
        <taxon>Hymenobacteraceae</taxon>
        <taxon>Hymenobacter</taxon>
    </lineage>
</organism>
<keyword evidence="3" id="KW-1185">Reference proteome</keyword>
<sequence length="222" mass="24074">MKELLHAAVAPANLLPTGLLVFVLLYWLTVLLGLLDFKSLDLDVQTDADADFDTHAGAHGHPGEAGTSFMNGVLGFFNLGRVPLMIFVSFVVLPWWVASILANHYLGNERLLIGGILLVPLLLGSLLVAKLLTTPFVYLFAALEKDHEGSSSPLGKMCTLLLPTTHERLGQASVQLPKGAPLMLNVRAASASTELRKGDTALIIDYDQQRRCYLIEPFELGA</sequence>
<feature type="transmembrane region" description="Helical" evidence="1">
    <location>
        <begin position="112"/>
        <end position="141"/>
    </location>
</feature>
<dbReference type="EMBL" id="FNOV01000001">
    <property type="protein sequence ID" value="SDX35079.1"/>
    <property type="molecule type" value="Genomic_DNA"/>
</dbReference>
<protein>
    <recommendedName>
        <fullName evidence="4">DUF1449 family protein</fullName>
    </recommendedName>
</protein>
<keyword evidence="1" id="KW-0812">Transmembrane</keyword>
<keyword evidence="1" id="KW-1133">Transmembrane helix</keyword>
<feature type="transmembrane region" description="Helical" evidence="1">
    <location>
        <begin position="14"/>
        <end position="35"/>
    </location>
</feature>